<name>A0A2H3KBR3_9FLAO</name>
<sequence>MKTKILFFLFSFLFFLEGNAQQSVNAGGGEGISSQGKVSFTIGQIDYVTATGSGGSVLQGVQQPYEIFTLGTDDIPAISLEFSTYPNPTTNVLFIKNNLTNKKFQYQLFDISRKLLFTSPEWVQEDQIDMSLYQTGNYILLIQAENNLTKSFKIIKK</sequence>
<dbReference type="NCBIfam" id="TIGR04183">
    <property type="entry name" value="Por_Secre_tail"/>
    <property type="match status" value="1"/>
</dbReference>
<evidence type="ECO:0000313" key="5">
    <source>
        <dbReference type="Proteomes" id="UP000220828"/>
    </source>
</evidence>
<dbReference type="OrthoDB" id="1352409at2"/>
<dbReference type="InterPro" id="IPR026444">
    <property type="entry name" value="Secre_tail"/>
</dbReference>
<protein>
    <recommendedName>
        <fullName evidence="3">Secretion system C-terminal sorting domain-containing protein</fullName>
    </recommendedName>
</protein>
<comment type="caution">
    <text evidence="4">The sequence shown here is derived from an EMBL/GenBank/DDBJ whole genome shotgun (WGS) entry which is preliminary data.</text>
</comment>
<organism evidence="4 5">
    <name type="scientific">Flavobacterium branchiophilum</name>
    <dbReference type="NCBI Taxonomy" id="55197"/>
    <lineage>
        <taxon>Bacteria</taxon>
        <taxon>Pseudomonadati</taxon>
        <taxon>Bacteroidota</taxon>
        <taxon>Flavobacteriia</taxon>
        <taxon>Flavobacteriales</taxon>
        <taxon>Flavobacteriaceae</taxon>
        <taxon>Flavobacterium</taxon>
    </lineage>
</organism>
<reference evidence="4 5" key="1">
    <citation type="submission" date="2017-09" db="EMBL/GenBank/DDBJ databases">
        <title>Whole genomes of Flavobacteriaceae.</title>
        <authorList>
            <person name="Stine C."/>
            <person name="Li C."/>
            <person name="Tadesse D."/>
        </authorList>
    </citation>
    <scope>NUCLEOTIDE SEQUENCE [LARGE SCALE GENOMIC DNA]</scope>
    <source>
        <strain evidence="4 5">ATCC 35036</strain>
    </source>
</reference>
<gene>
    <name evidence="4" type="ORF">B0A77_07820</name>
</gene>
<dbReference type="RefSeq" id="WP_097554085.1">
    <property type="nucleotide sequence ID" value="NZ_PCMW01000041.1"/>
</dbReference>
<dbReference type="Proteomes" id="UP000220828">
    <property type="component" value="Unassembled WGS sequence"/>
</dbReference>
<evidence type="ECO:0000259" key="3">
    <source>
        <dbReference type="Pfam" id="PF18962"/>
    </source>
</evidence>
<feature type="domain" description="Secretion system C-terminal sorting" evidence="3">
    <location>
        <begin position="85"/>
        <end position="151"/>
    </location>
</feature>
<dbReference type="AlphaFoldDB" id="A0A2H3KBR3"/>
<accession>A0A2H3KBR3</accession>
<evidence type="ECO:0000256" key="1">
    <source>
        <dbReference type="ARBA" id="ARBA00022729"/>
    </source>
</evidence>
<evidence type="ECO:0000256" key="2">
    <source>
        <dbReference type="SAM" id="SignalP"/>
    </source>
</evidence>
<keyword evidence="1 2" id="KW-0732">Signal</keyword>
<evidence type="ECO:0000313" key="4">
    <source>
        <dbReference type="EMBL" id="PDS24538.1"/>
    </source>
</evidence>
<proteinExistence type="predicted"/>
<feature type="signal peptide" evidence="2">
    <location>
        <begin position="1"/>
        <end position="20"/>
    </location>
</feature>
<dbReference type="EMBL" id="PCMW01000041">
    <property type="protein sequence ID" value="PDS24538.1"/>
    <property type="molecule type" value="Genomic_DNA"/>
</dbReference>
<feature type="chain" id="PRO_5013642045" description="Secretion system C-terminal sorting domain-containing protein" evidence="2">
    <location>
        <begin position="21"/>
        <end position="157"/>
    </location>
</feature>
<dbReference type="Pfam" id="PF18962">
    <property type="entry name" value="Por_Secre_tail"/>
    <property type="match status" value="1"/>
</dbReference>